<dbReference type="PANTHER" id="PTHR43462">
    <property type="entry name" value="ALANYL-TRNA EDITING PROTEIN"/>
    <property type="match status" value="1"/>
</dbReference>
<organism evidence="3">
    <name type="scientific">Microbacterium sp. LWS13-1.2</name>
    <dbReference type="NCBI Taxonomy" id="3135264"/>
    <lineage>
        <taxon>Bacteria</taxon>
        <taxon>Bacillati</taxon>
        <taxon>Actinomycetota</taxon>
        <taxon>Actinomycetes</taxon>
        <taxon>Micrococcales</taxon>
        <taxon>Microbacteriaceae</taxon>
        <taxon>Microbacterium</taxon>
    </lineage>
</organism>
<reference evidence="3" key="1">
    <citation type="submission" date="2024-04" db="EMBL/GenBank/DDBJ databases">
        <authorList>
            <person name="Roder T."/>
            <person name="Oberhansli S."/>
            <person name="Kreuzer M."/>
        </authorList>
    </citation>
    <scope>NUCLEOTIDE SEQUENCE</scope>
    <source>
        <strain evidence="3">LWS13-1.2</strain>
    </source>
</reference>
<gene>
    <name evidence="3" type="ORF">MRBLWS13_003787</name>
</gene>
<accession>A0AAU6SGP3</accession>
<dbReference type="GO" id="GO:0002161">
    <property type="term" value="F:aminoacyl-tRNA deacylase activity"/>
    <property type="evidence" value="ECO:0007669"/>
    <property type="project" value="UniProtKB-ARBA"/>
</dbReference>
<evidence type="ECO:0000256" key="1">
    <source>
        <dbReference type="ARBA" id="ARBA00022723"/>
    </source>
</evidence>
<dbReference type="GO" id="GO:0046872">
    <property type="term" value="F:metal ion binding"/>
    <property type="evidence" value="ECO:0007669"/>
    <property type="project" value="UniProtKB-KW"/>
</dbReference>
<keyword evidence="2" id="KW-0862">Zinc</keyword>
<dbReference type="InterPro" id="IPR051335">
    <property type="entry name" value="Alanyl-tRNA_Editing_Enzymes"/>
</dbReference>
<proteinExistence type="predicted"/>
<dbReference type="Gene3D" id="3.30.980.10">
    <property type="entry name" value="Threonyl-trna Synthetase, Chain A, domain 2"/>
    <property type="match status" value="1"/>
</dbReference>
<sequence length="297" mass="30249">MIPAIGTTVSYPAGATASRSTVVHVADAGDGRRAVVLDETAFHPVDTAWPDQPADRGTLRAAGADLAVIDAVVGALPVDAAPADRLLLGAEVPVRTGTAGWTFVVAHLIDGDAPVAEGDVVDVTVDAAYRAALSAGHTACHLASLALDAALADAWRKDAPADALGAPAFDALAIQESRIVGDGSVDVYRIGKSLRRKGFDPEALADLDALSARVNAQLADWVAAGGAVRIERDGAALADRRTWVCELPGVSARIPCGGTHVTSLHELSAATVSFAATTVEGGVELVMTTTATRAEAP</sequence>
<name>A0AAU6SGP3_9MICO</name>
<dbReference type="GO" id="GO:0000166">
    <property type="term" value="F:nucleotide binding"/>
    <property type="evidence" value="ECO:0007669"/>
    <property type="project" value="InterPro"/>
</dbReference>
<dbReference type="EMBL" id="CP151632">
    <property type="protein sequence ID" value="WZO36071.1"/>
    <property type="molecule type" value="Genomic_DNA"/>
</dbReference>
<protein>
    <submittedName>
        <fullName evidence="3">Metal-dependent hydrolase</fullName>
    </submittedName>
</protein>
<dbReference type="PANTHER" id="PTHR43462:SF1">
    <property type="entry name" value="ALANYL-TRNA EDITING PROTEIN AARSD1"/>
    <property type="match status" value="1"/>
</dbReference>
<evidence type="ECO:0000256" key="2">
    <source>
        <dbReference type="ARBA" id="ARBA00022833"/>
    </source>
</evidence>
<dbReference type="SUPFAM" id="SSF55186">
    <property type="entry name" value="ThrRS/AlaRS common domain"/>
    <property type="match status" value="1"/>
</dbReference>
<dbReference type="AlphaFoldDB" id="A0AAU6SGP3"/>
<evidence type="ECO:0000313" key="3">
    <source>
        <dbReference type="EMBL" id="WZO36071.1"/>
    </source>
</evidence>
<dbReference type="InterPro" id="IPR018163">
    <property type="entry name" value="Thr/Ala-tRNA-synth_IIc_edit"/>
</dbReference>
<keyword evidence="3" id="KW-0378">Hydrolase</keyword>
<dbReference type="RefSeq" id="WP_349426872.1">
    <property type="nucleotide sequence ID" value="NZ_CP151632.1"/>
</dbReference>
<keyword evidence="1" id="KW-0479">Metal-binding</keyword>